<evidence type="ECO:0000313" key="1">
    <source>
        <dbReference type="EMBL" id="SVE51156.1"/>
    </source>
</evidence>
<name>A0A383E2Y8_9ZZZZ</name>
<gene>
    <name evidence="1" type="ORF">METZ01_LOCUS504010</name>
</gene>
<accession>A0A383E2Y8</accession>
<reference evidence="1" key="1">
    <citation type="submission" date="2018-05" db="EMBL/GenBank/DDBJ databases">
        <authorList>
            <person name="Lanie J.A."/>
            <person name="Ng W.-L."/>
            <person name="Kazmierczak K.M."/>
            <person name="Andrzejewski T.M."/>
            <person name="Davidsen T.M."/>
            <person name="Wayne K.J."/>
            <person name="Tettelin H."/>
            <person name="Glass J.I."/>
            <person name="Rusch D."/>
            <person name="Podicherti R."/>
            <person name="Tsui H.-C.T."/>
            <person name="Winkler M.E."/>
        </authorList>
    </citation>
    <scope>NUCLEOTIDE SEQUENCE</scope>
</reference>
<dbReference type="AlphaFoldDB" id="A0A383E2Y8"/>
<proteinExistence type="predicted"/>
<organism evidence="1">
    <name type="scientific">marine metagenome</name>
    <dbReference type="NCBI Taxonomy" id="408172"/>
    <lineage>
        <taxon>unclassified sequences</taxon>
        <taxon>metagenomes</taxon>
        <taxon>ecological metagenomes</taxon>
    </lineage>
</organism>
<protein>
    <submittedName>
        <fullName evidence="1">Uncharacterized protein</fullName>
    </submittedName>
</protein>
<dbReference type="EMBL" id="UINC01222391">
    <property type="protein sequence ID" value="SVE51156.1"/>
    <property type="molecule type" value="Genomic_DNA"/>
</dbReference>
<sequence>PEIKLIEKNWGEANNADILAVLRSTARQLFPHSGRDDWNSIHVGRSSKGPIVLFRRGNRGEYFVNLNTGNRFWAQYAFQFSHEIGHILCGYREGDQSNHWFEETLCETASLFTLAKLSEDWKTNAPYSNWKSYASAFKKYAQERIDKHPWPKDLSLADWFEKEKEDLVKTATDRERNLMVAIRILPFFEADPKGWTAVSALNAKKDKKKRSFETYLRDWKEGCQTDEHRAFVG</sequence>
<feature type="non-terminal residue" evidence="1">
    <location>
        <position position="233"/>
    </location>
</feature>
<feature type="non-terminal residue" evidence="1">
    <location>
        <position position="1"/>
    </location>
</feature>